<dbReference type="InterPro" id="IPR015919">
    <property type="entry name" value="Cadherin-like_sf"/>
</dbReference>
<comment type="subcellular location">
    <subcellularLocation>
        <location evidence="1">Membrane</location>
    </subcellularLocation>
</comment>
<dbReference type="GO" id="GO:0005509">
    <property type="term" value="F:calcium ion binding"/>
    <property type="evidence" value="ECO:0007669"/>
    <property type="project" value="InterPro"/>
</dbReference>
<dbReference type="Ensembl" id="ENSSORT00005005830.1">
    <property type="protein sequence ID" value="ENSSORP00005005588.1"/>
    <property type="gene ID" value="ENSSORG00005003384.1"/>
</dbReference>
<keyword evidence="7" id="KW-1185">Reference proteome</keyword>
<dbReference type="AlphaFoldDB" id="A0A672YM41"/>
<name>A0A672YM41_9TELE</name>
<keyword evidence="2" id="KW-0472">Membrane</keyword>
<feature type="signal peptide" evidence="4">
    <location>
        <begin position="1"/>
        <end position="26"/>
    </location>
</feature>
<dbReference type="SUPFAM" id="SSF49313">
    <property type="entry name" value="Cadherin-like"/>
    <property type="match status" value="1"/>
</dbReference>
<dbReference type="PANTHER" id="PTHR24028:SF287">
    <property type="entry name" value="CADHERIN-RELATED NEURONAL RECEPTOR VARIABLE 1-RELATED"/>
    <property type="match status" value="1"/>
</dbReference>
<dbReference type="InterPro" id="IPR050174">
    <property type="entry name" value="Protocadherin/Cadherin-CA"/>
</dbReference>
<evidence type="ECO:0000313" key="7">
    <source>
        <dbReference type="Proteomes" id="UP000472271"/>
    </source>
</evidence>
<dbReference type="CDD" id="cd11304">
    <property type="entry name" value="Cadherin_repeat"/>
    <property type="match status" value="1"/>
</dbReference>
<dbReference type="Pfam" id="PF08266">
    <property type="entry name" value="Cadherin_2"/>
    <property type="match status" value="1"/>
</dbReference>
<evidence type="ECO:0000256" key="1">
    <source>
        <dbReference type="ARBA" id="ARBA00004370"/>
    </source>
</evidence>
<dbReference type="InParanoid" id="A0A672YM41"/>
<reference evidence="6" key="1">
    <citation type="submission" date="2019-06" db="EMBL/GenBank/DDBJ databases">
        <authorList>
            <consortium name="Wellcome Sanger Institute Data Sharing"/>
        </authorList>
    </citation>
    <scope>NUCLEOTIDE SEQUENCE [LARGE SCALE GENOMIC DNA]</scope>
</reference>
<feature type="chain" id="PRO_5025342760" description="Cadherin N-terminal domain-containing protein" evidence="4">
    <location>
        <begin position="27"/>
        <end position="101"/>
    </location>
</feature>
<organism evidence="6 7">
    <name type="scientific">Sphaeramia orbicularis</name>
    <name type="common">orbiculate cardinalfish</name>
    <dbReference type="NCBI Taxonomy" id="375764"/>
    <lineage>
        <taxon>Eukaryota</taxon>
        <taxon>Metazoa</taxon>
        <taxon>Chordata</taxon>
        <taxon>Craniata</taxon>
        <taxon>Vertebrata</taxon>
        <taxon>Euteleostomi</taxon>
        <taxon>Actinopterygii</taxon>
        <taxon>Neopterygii</taxon>
        <taxon>Teleostei</taxon>
        <taxon>Neoteleostei</taxon>
        <taxon>Acanthomorphata</taxon>
        <taxon>Gobiaria</taxon>
        <taxon>Kurtiformes</taxon>
        <taxon>Apogonoidei</taxon>
        <taxon>Apogonidae</taxon>
        <taxon>Apogoninae</taxon>
        <taxon>Sphaeramia</taxon>
    </lineage>
</organism>
<dbReference type="PANTHER" id="PTHR24028">
    <property type="entry name" value="CADHERIN-87A"/>
    <property type="match status" value="1"/>
</dbReference>
<dbReference type="GO" id="GO:0005886">
    <property type="term" value="C:plasma membrane"/>
    <property type="evidence" value="ECO:0007669"/>
    <property type="project" value="TreeGrafter"/>
</dbReference>
<proteinExistence type="predicted"/>
<dbReference type="GO" id="GO:0007155">
    <property type="term" value="P:cell adhesion"/>
    <property type="evidence" value="ECO:0007669"/>
    <property type="project" value="TreeGrafter"/>
</dbReference>
<keyword evidence="4" id="KW-0732">Signal</keyword>
<feature type="domain" description="Cadherin N-terminal" evidence="5">
    <location>
        <begin position="29"/>
        <end position="96"/>
    </location>
</feature>
<dbReference type="InterPro" id="IPR013164">
    <property type="entry name" value="Cadherin_N"/>
</dbReference>
<evidence type="ECO:0000313" key="6">
    <source>
        <dbReference type="Ensembl" id="ENSSORP00005005588.1"/>
    </source>
</evidence>
<sequence>MAVLLRRSIVSFLVLALLECCWKTQSVQLLYSVLEEVNPGTTVGNIAKDLNLSVQDLESRMFQIVAGSKGKYFDVNVKTGALYVNGRIDREELCGKVLDVN</sequence>
<protein>
    <recommendedName>
        <fullName evidence="5">Cadherin N-terminal domain-containing protein</fullName>
    </recommendedName>
</protein>
<dbReference type="Proteomes" id="UP000472271">
    <property type="component" value="Chromosome 10"/>
</dbReference>
<evidence type="ECO:0000256" key="4">
    <source>
        <dbReference type="SAM" id="SignalP"/>
    </source>
</evidence>
<evidence type="ECO:0000256" key="3">
    <source>
        <dbReference type="ARBA" id="ARBA00023180"/>
    </source>
</evidence>
<reference evidence="6" key="2">
    <citation type="submission" date="2025-08" db="UniProtKB">
        <authorList>
            <consortium name="Ensembl"/>
        </authorList>
    </citation>
    <scope>IDENTIFICATION</scope>
</reference>
<evidence type="ECO:0000259" key="5">
    <source>
        <dbReference type="Pfam" id="PF08266"/>
    </source>
</evidence>
<dbReference type="Gene3D" id="2.60.40.60">
    <property type="entry name" value="Cadherins"/>
    <property type="match status" value="1"/>
</dbReference>
<reference evidence="6" key="3">
    <citation type="submission" date="2025-09" db="UniProtKB">
        <authorList>
            <consortium name="Ensembl"/>
        </authorList>
    </citation>
    <scope>IDENTIFICATION</scope>
</reference>
<keyword evidence="3" id="KW-0325">Glycoprotein</keyword>
<evidence type="ECO:0000256" key="2">
    <source>
        <dbReference type="ARBA" id="ARBA00023136"/>
    </source>
</evidence>
<accession>A0A672YM41</accession>